<name>A0AAJ7TJD6_PETMA</name>
<feature type="chain" id="PRO_5042542194" evidence="6">
    <location>
        <begin position="27"/>
        <end position="238"/>
    </location>
</feature>
<dbReference type="AlphaFoldDB" id="A0AAJ7TJD6"/>
<comment type="similarity">
    <text evidence="2">Belongs to the POMC family.</text>
</comment>
<dbReference type="GO" id="GO:0007218">
    <property type="term" value="P:neuropeptide signaling pathway"/>
    <property type="evidence" value="ECO:0007669"/>
    <property type="project" value="TreeGrafter"/>
</dbReference>
<gene>
    <name evidence="9" type="primary">LOC116946632</name>
</gene>
<dbReference type="GO" id="GO:0005184">
    <property type="term" value="F:neuropeptide hormone activity"/>
    <property type="evidence" value="ECO:0007669"/>
    <property type="project" value="TreeGrafter"/>
</dbReference>
<dbReference type="GeneID" id="116946632"/>
<evidence type="ECO:0000256" key="4">
    <source>
        <dbReference type="ARBA" id="ARBA00022702"/>
    </source>
</evidence>
<dbReference type="Proteomes" id="UP001318040">
    <property type="component" value="Chromosome 27"/>
</dbReference>
<feature type="domain" description="Pro-opiomelanocortin/corticotropin ACTH central region" evidence="7">
    <location>
        <begin position="110"/>
        <end position="148"/>
    </location>
</feature>
<evidence type="ECO:0000256" key="5">
    <source>
        <dbReference type="SAM" id="MobiDB-lite"/>
    </source>
</evidence>
<evidence type="ECO:0000256" key="2">
    <source>
        <dbReference type="ARBA" id="ARBA00005832"/>
    </source>
</evidence>
<feature type="region of interest" description="Disordered" evidence="5">
    <location>
        <begin position="122"/>
        <end position="152"/>
    </location>
</feature>
<dbReference type="PANTHER" id="PTHR11416">
    <property type="entry name" value="PRO-OPIOMELANOCORTIN"/>
    <property type="match status" value="1"/>
</dbReference>
<evidence type="ECO:0000259" key="7">
    <source>
        <dbReference type="SMART" id="SM01363"/>
    </source>
</evidence>
<sequence length="238" mass="26308">MRSPLPLLVLSVCAALSALAPGPCRGAPLLVEPCRLPPARIAGALPGTRADVYACDEAITDPAASPSGSLEHLLLEHLLGRFLSGAPSSYSSSLPDLEAVRRRGATAPRPYTVQHFRWGTKYGKKRRPTKGTAQGGGERAQTDDGAEVREQAQRRELQGNLGTPWDVYPWQQQQWKGDQQQQQDQEGEGQEDVEVVEAEMRDFDHAEQKRYGGFMNPAEMCDKKTLLKFLRNVMVNER</sequence>
<keyword evidence="4" id="KW-0372">Hormone</keyword>
<reference evidence="9" key="1">
    <citation type="submission" date="2025-08" db="UniProtKB">
        <authorList>
            <consortium name="RefSeq"/>
        </authorList>
    </citation>
    <scope>IDENTIFICATION</scope>
    <source>
        <tissue evidence="9">Sperm</tissue>
    </source>
</reference>
<dbReference type="InterPro" id="IPR013531">
    <property type="entry name" value="Mcrtin_ACTH_cent"/>
</dbReference>
<dbReference type="PANTHER" id="PTHR11416:SF7">
    <property type="entry name" value="PRO-OPIOMELANOCORTIN"/>
    <property type="match status" value="1"/>
</dbReference>
<protein>
    <submittedName>
        <fullName evidence="9">Pro-opiomelanocortin-like</fullName>
    </submittedName>
</protein>
<evidence type="ECO:0000256" key="1">
    <source>
        <dbReference type="ARBA" id="ARBA00004613"/>
    </source>
</evidence>
<keyword evidence="8" id="KW-1185">Reference proteome</keyword>
<accession>A0AAJ7TJD6</accession>
<proteinExistence type="inferred from homology"/>
<evidence type="ECO:0000313" key="8">
    <source>
        <dbReference type="Proteomes" id="UP001318040"/>
    </source>
</evidence>
<dbReference type="InterPro" id="IPR050878">
    <property type="entry name" value="POMC-derived_peptides"/>
</dbReference>
<comment type="subcellular location">
    <subcellularLocation>
        <location evidence="1">Secreted</location>
    </subcellularLocation>
</comment>
<evidence type="ECO:0000256" key="3">
    <source>
        <dbReference type="ARBA" id="ARBA00022525"/>
    </source>
</evidence>
<dbReference type="KEGG" id="pmrn:116946632"/>
<evidence type="ECO:0000256" key="6">
    <source>
        <dbReference type="SAM" id="SignalP"/>
    </source>
</evidence>
<dbReference type="SMART" id="SM01363">
    <property type="entry name" value="ACTH_domain"/>
    <property type="match status" value="1"/>
</dbReference>
<dbReference type="RefSeq" id="XP_032817622.1">
    <property type="nucleotide sequence ID" value="XM_032961731.1"/>
</dbReference>
<keyword evidence="3" id="KW-0964">Secreted</keyword>
<organism evidence="8 9">
    <name type="scientific">Petromyzon marinus</name>
    <name type="common">Sea lamprey</name>
    <dbReference type="NCBI Taxonomy" id="7757"/>
    <lineage>
        <taxon>Eukaryota</taxon>
        <taxon>Metazoa</taxon>
        <taxon>Chordata</taxon>
        <taxon>Craniata</taxon>
        <taxon>Vertebrata</taxon>
        <taxon>Cyclostomata</taxon>
        <taxon>Hyperoartia</taxon>
        <taxon>Petromyzontiformes</taxon>
        <taxon>Petromyzontidae</taxon>
        <taxon>Petromyzon</taxon>
    </lineage>
</organism>
<dbReference type="GO" id="GO:0005576">
    <property type="term" value="C:extracellular region"/>
    <property type="evidence" value="ECO:0007669"/>
    <property type="project" value="UniProtKB-SubCell"/>
</dbReference>
<evidence type="ECO:0000313" key="9">
    <source>
        <dbReference type="RefSeq" id="XP_032817622.1"/>
    </source>
</evidence>
<keyword evidence="6" id="KW-0732">Signal</keyword>
<feature type="compositionally biased region" description="Basic and acidic residues" evidence="5">
    <location>
        <begin position="140"/>
        <end position="152"/>
    </location>
</feature>
<feature type="signal peptide" evidence="6">
    <location>
        <begin position="1"/>
        <end position="26"/>
    </location>
</feature>